<evidence type="ECO:0000256" key="8">
    <source>
        <dbReference type="ARBA" id="ARBA00023077"/>
    </source>
</evidence>
<evidence type="ECO:0000256" key="3">
    <source>
        <dbReference type="ARBA" id="ARBA00022452"/>
    </source>
</evidence>
<keyword evidence="17" id="KW-0675">Receptor</keyword>
<feature type="chain" id="PRO_5037269291" evidence="14">
    <location>
        <begin position="20"/>
        <end position="788"/>
    </location>
</feature>
<evidence type="ECO:0000256" key="13">
    <source>
        <dbReference type="SAM" id="MobiDB-lite"/>
    </source>
</evidence>
<dbReference type="InterPro" id="IPR012910">
    <property type="entry name" value="Plug_dom"/>
</dbReference>
<evidence type="ECO:0000256" key="2">
    <source>
        <dbReference type="ARBA" id="ARBA00022448"/>
    </source>
</evidence>
<keyword evidence="18" id="KW-1185">Reference proteome</keyword>
<dbReference type="PROSITE" id="PS52016">
    <property type="entry name" value="TONB_DEPENDENT_REC_3"/>
    <property type="match status" value="1"/>
</dbReference>
<keyword evidence="4" id="KW-0410">Iron transport</keyword>
<comment type="subcellular location">
    <subcellularLocation>
        <location evidence="1 11">Cell outer membrane</location>
        <topology evidence="1 11">Multi-pass membrane protein</topology>
    </subcellularLocation>
</comment>
<keyword evidence="9 11" id="KW-0472">Membrane</keyword>
<comment type="caution">
    <text evidence="17">The sequence shown here is derived from an EMBL/GenBank/DDBJ whole genome shotgun (WGS) entry which is preliminary data.</text>
</comment>
<feature type="domain" description="TonB-dependent receptor plug" evidence="16">
    <location>
        <begin position="56"/>
        <end position="159"/>
    </location>
</feature>
<comment type="similarity">
    <text evidence="11 12">Belongs to the TonB-dependent receptor family.</text>
</comment>
<evidence type="ECO:0000256" key="7">
    <source>
        <dbReference type="ARBA" id="ARBA00023065"/>
    </source>
</evidence>
<evidence type="ECO:0000256" key="1">
    <source>
        <dbReference type="ARBA" id="ARBA00004571"/>
    </source>
</evidence>
<dbReference type="PANTHER" id="PTHR32552:SF81">
    <property type="entry name" value="TONB-DEPENDENT OUTER MEMBRANE RECEPTOR"/>
    <property type="match status" value="1"/>
</dbReference>
<evidence type="ECO:0000256" key="12">
    <source>
        <dbReference type="RuleBase" id="RU003357"/>
    </source>
</evidence>
<keyword evidence="8 12" id="KW-0798">TonB box</keyword>
<evidence type="ECO:0000256" key="5">
    <source>
        <dbReference type="ARBA" id="ARBA00022692"/>
    </source>
</evidence>
<evidence type="ECO:0000256" key="4">
    <source>
        <dbReference type="ARBA" id="ARBA00022496"/>
    </source>
</evidence>
<dbReference type="GO" id="GO:0006826">
    <property type="term" value="P:iron ion transport"/>
    <property type="evidence" value="ECO:0007669"/>
    <property type="project" value="UniProtKB-KW"/>
</dbReference>
<feature type="region of interest" description="Disordered" evidence="13">
    <location>
        <begin position="541"/>
        <end position="561"/>
    </location>
</feature>
<dbReference type="PANTHER" id="PTHR32552">
    <property type="entry name" value="FERRICHROME IRON RECEPTOR-RELATED"/>
    <property type="match status" value="1"/>
</dbReference>
<evidence type="ECO:0000259" key="15">
    <source>
        <dbReference type="Pfam" id="PF00593"/>
    </source>
</evidence>
<keyword evidence="5 11" id="KW-0812">Transmembrane</keyword>
<evidence type="ECO:0000259" key="16">
    <source>
        <dbReference type="Pfam" id="PF07715"/>
    </source>
</evidence>
<sequence length="788" mass="87432">MKNLILFLFISTVSFNLYAQESKQDQLQANGEDSIKVYYLNQMVVNTSIKETNLMKNIPSSVSVLSPRQISDGNIESLTELSGYIPNFFIPSYGSKVSTPVYIRGIGARNGPQTVSLYVDNVPRFNTSTYDFELQDIQRVEVLRGAQGTLYGRNAIGGIVNIYTRSPLRHQGLAASVGAGNYGHFHAKASTYNKLGKSVGLSLTGYYKRHNGYFVNDETGDRADDSESGGARLKLEWLISSKLTAKVFSHFENTSQSAFPYMNLASGRIENDFPGSYNRDLYTNGLSLRYFGNGYSLNYTAGYQFAKDRMKVDQDFSPESIFTLNQFQKEHALSQELTLKSESDHPYQWVLGAFAFSNNNTIKAPVTIEKDGVAILQAQLDRIGGGNPAVPEITYVNDQIGFPGTYKKPSSGVAIFHQSTLNKLFGVNGLSATGGVRFDYERTGIDLDAKSQGADIQIKLKQPPGVPPFTVNGDTSFLESFSKNYLEILPKLALGYKVSESTSLYLSASKGYKSGGYNEQAFYKVLQSSLMESLIRNAFQGFPGPGGPGGGPGGPPSGTPELTLEEKMSYEPELSWTYELGGRSEMHDRKLFTTFAVFYMNVDNIQITRIVDQQGTVGRSVTNAGQSESKGVELSVRYNPDPSFTLYGEYGFADARLSNYAQEEIDYSGNYIPFAPRHTMNLGVSYLHELKKESFLDQIGINIQYAGAGKMYWTEANDEYQPFYGRTNGKISFKKGNFGLDFWGKNIFNTGYNAFYFSSTDMRGFESHYVQKGVPSRVGVTLNYNFDK</sequence>
<feature type="domain" description="TonB-dependent receptor-like beta-barrel" evidence="15">
    <location>
        <begin position="271"/>
        <end position="747"/>
    </location>
</feature>
<dbReference type="Pfam" id="PF07715">
    <property type="entry name" value="Plug"/>
    <property type="match status" value="1"/>
</dbReference>
<dbReference type="EMBL" id="JAHVHU010000011">
    <property type="protein sequence ID" value="MBY5958937.1"/>
    <property type="molecule type" value="Genomic_DNA"/>
</dbReference>
<keyword evidence="2 11" id="KW-0813">Transport</keyword>
<evidence type="ECO:0000313" key="17">
    <source>
        <dbReference type="EMBL" id="MBY5958937.1"/>
    </source>
</evidence>
<dbReference type="InterPro" id="IPR039426">
    <property type="entry name" value="TonB-dep_rcpt-like"/>
</dbReference>
<feature type="compositionally biased region" description="Gly residues" evidence="13">
    <location>
        <begin position="543"/>
        <end position="552"/>
    </location>
</feature>
<keyword evidence="14" id="KW-0732">Signal</keyword>
<reference evidence="17" key="1">
    <citation type="submission" date="2021-06" db="EMBL/GenBank/DDBJ databases">
        <title>44 bacteria genomes isolated from Dapeng, Shenzhen.</title>
        <authorList>
            <person name="Zheng W."/>
            <person name="Yu S."/>
            <person name="Huang Y."/>
        </authorList>
    </citation>
    <scope>NUCLEOTIDE SEQUENCE</scope>
    <source>
        <strain evidence="17">DP5N28-2</strain>
    </source>
</reference>
<dbReference type="Pfam" id="PF00593">
    <property type="entry name" value="TonB_dep_Rec_b-barrel"/>
    <property type="match status" value="1"/>
</dbReference>
<evidence type="ECO:0000256" key="14">
    <source>
        <dbReference type="SAM" id="SignalP"/>
    </source>
</evidence>
<evidence type="ECO:0000256" key="11">
    <source>
        <dbReference type="PROSITE-ProRule" id="PRU01360"/>
    </source>
</evidence>
<organism evidence="17 18">
    <name type="scientific">Membranihabitans marinus</name>
    <dbReference type="NCBI Taxonomy" id="1227546"/>
    <lineage>
        <taxon>Bacteria</taxon>
        <taxon>Pseudomonadati</taxon>
        <taxon>Bacteroidota</taxon>
        <taxon>Saprospiria</taxon>
        <taxon>Saprospirales</taxon>
        <taxon>Saprospiraceae</taxon>
        <taxon>Membranihabitans</taxon>
    </lineage>
</organism>
<evidence type="ECO:0000256" key="10">
    <source>
        <dbReference type="ARBA" id="ARBA00023237"/>
    </source>
</evidence>
<accession>A0A953I0B1</accession>
<dbReference type="InterPro" id="IPR036942">
    <property type="entry name" value="Beta-barrel_TonB_sf"/>
</dbReference>
<name>A0A953I0B1_9BACT</name>
<dbReference type="SUPFAM" id="SSF56935">
    <property type="entry name" value="Porins"/>
    <property type="match status" value="1"/>
</dbReference>
<evidence type="ECO:0000256" key="9">
    <source>
        <dbReference type="ARBA" id="ARBA00023136"/>
    </source>
</evidence>
<gene>
    <name evidence="17" type="ORF">KUV50_12370</name>
</gene>
<dbReference type="Proteomes" id="UP000753961">
    <property type="component" value="Unassembled WGS sequence"/>
</dbReference>
<evidence type="ECO:0000256" key="6">
    <source>
        <dbReference type="ARBA" id="ARBA00023004"/>
    </source>
</evidence>
<dbReference type="Gene3D" id="2.40.170.20">
    <property type="entry name" value="TonB-dependent receptor, beta-barrel domain"/>
    <property type="match status" value="1"/>
</dbReference>
<protein>
    <submittedName>
        <fullName evidence="17">TonB-dependent receptor</fullName>
    </submittedName>
</protein>
<dbReference type="RefSeq" id="WP_222580477.1">
    <property type="nucleotide sequence ID" value="NZ_JAHVHU010000011.1"/>
</dbReference>
<proteinExistence type="inferred from homology"/>
<feature type="signal peptide" evidence="14">
    <location>
        <begin position="1"/>
        <end position="19"/>
    </location>
</feature>
<evidence type="ECO:0000313" key="18">
    <source>
        <dbReference type="Proteomes" id="UP000753961"/>
    </source>
</evidence>
<keyword evidence="7" id="KW-0406">Ion transport</keyword>
<dbReference type="AlphaFoldDB" id="A0A953I0B1"/>
<dbReference type="GO" id="GO:0009279">
    <property type="term" value="C:cell outer membrane"/>
    <property type="evidence" value="ECO:0007669"/>
    <property type="project" value="UniProtKB-SubCell"/>
</dbReference>
<keyword evidence="3 11" id="KW-1134">Transmembrane beta strand</keyword>
<keyword evidence="6" id="KW-0408">Iron</keyword>
<dbReference type="InterPro" id="IPR000531">
    <property type="entry name" value="Beta-barrel_TonB"/>
</dbReference>
<keyword evidence="10 11" id="KW-0998">Cell outer membrane</keyword>